<dbReference type="SMART" id="SM00028">
    <property type="entry name" value="TPR"/>
    <property type="match status" value="8"/>
</dbReference>
<feature type="repeat" description="TPR" evidence="3">
    <location>
        <begin position="129"/>
        <end position="162"/>
    </location>
</feature>
<dbReference type="PROSITE" id="PS50005">
    <property type="entry name" value="TPR"/>
    <property type="match status" value="4"/>
</dbReference>
<dbReference type="AlphaFoldDB" id="A0A841F018"/>
<dbReference type="Pfam" id="PF13181">
    <property type="entry name" value="TPR_8"/>
    <property type="match status" value="2"/>
</dbReference>
<dbReference type="Proteomes" id="UP000524404">
    <property type="component" value="Unassembled WGS sequence"/>
</dbReference>
<feature type="repeat" description="TPR" evidence="3">
    <location>
        <begin position="163"/>
        <end position="196"/>
    </location>
</feature>
<evidence type="ECO:0000256" key="1">
    <source>
        <dbReference type="ARBA" id="ARBA00022737"/>
    </source>
</evidence>
<evidence type="ECO:0000313" key="5">
    <source>
        <dbReference type="Proteomes" id="UP000524404"/>
    </source>
</evidence>
<feature type="repeat" description="TPR" evidence="3">
    <location>
        <begin position="197"/>
        <end position="230"/>
    </location>
</feature>
<accession>A0A841F018</accession>
<evidence type="ECO:0000256" key="3">
    <source>
        <dbReference type="PROSITE-ProRule" id="PRU00339"/>
    </source>
</evidence>
<dbReference type="PANTHER" id="PTHR44858">
    <property type="entry name" value="TETRATRICOPEPTIDE REPEAT PROTEIN 6"/>
    <property type="match status" value="1"/>
</dbReference>
<evidence type="ECO:0000256" key="2">
    <source>
        <dbReference type="ARBA" id="ARBA00022803"/>
    </source>
</evidence>
<comment type="caution">
    <text evidence="4">The sequence shown here is derived from an EMBL/GenBank/DDBJ whole genome shotgun (WGS) entry which is preliminary data.</text>
</comment>
<keyword evidence="1" id="KW-0677">Repeat</keyword>
<dbReference type="InterPro" id="IPR011990">
    <property type="entry name" value="TPR-like_helical_dom_sf"/>
</dbReference>
<organism evidence="4 5">
    <name type="scientific">Arcicella rosea</name>
    <dbReference type="NCBI Taxonomy" id="502909"/>
    <lineage>
        <taxon>Bacteria</taxon>
        <taxon>Pseudomonadati</taxon>
        <taxon>Bacteroidota</taxon>
        <taxon>Cytophagia</taxon>
        <taxon>Cytophagales</taxon>
        <taxon>Flectobacillaceae</taxon>
        <taxon>Arcicella</taxon>
    </lineage>
</organism>
<feature type="repeat" description="TPR" evidence="3">
    <location>
        <begin position="61"/>
        <end position="94"/>
    </location>
</feature>
<keyword evidence="5" id="KW-1185">Reference proteome</keyword>
<dbReference type="RefSeq" id="WP_184136615.1">
    <property type="nucleotide sequence ID" value="NZ_JACHKT010000035.1"/>
</dbReference>
<evidence type="ECO:0000313" key="4">
    <source>
        <dbReference type="EMBL" id="MBB6005101.1"/>
    </source>
</evidence>
<dbReference type="Gene3D" id="1.25.40.10">
    <property type="entry name" value="Tetratricopeptide repeat domain"/>
    <property type="match status" value="2"/>
</dbReference>
<protein>
    <submittedName>
        <fullName evidence="4">Tetratricopeptide (TPR) repeat protein</fullName>
    </submittedName>
</protein>
<dbReference type="InterPro" id="IPR019734">
    <property type="entry name" value="TPR_rpt"/>
</dbReference>
<name>A0A841F018_9BACT</name>
<dbReference type="PROSITE" id="PS50293">
    <property type="entry name" value="TPR_REGION"/>
    <property type="match status" value="1"/>
</dbReference>
<dbReference type="SUPFAM" id="SSF48452">
    <property type="entry name" value="TPR-like"/>
    <property type="match status" value="2"/>
</dbReference>
<sequence length="390" mass="44099">MKKNRHISLYFLSILLLVSACISESKKGINIPPVPEVTEKARREAAIAFLTDAIEASPSSSENYYKRSLLYLENEKINDALDDINTSISIKPNVGTYFQAKALILRASNQPSLALEAASKAEVLNAESPELYTLLGDLYQQLNMFEKAKAYLRKSLQISPNNGETYFVQGEISAKMADTATALGYFQQTLSLKPSFLPVYLKLAQIHTNLREYDLALLYADKGLRFHPKNGNLFLQKGNTYQKSWKLDSAILCYNKAITLDTSLIEANFNTGMIYFKSKAYRFALPFIEKAFNQNAKYPEVKFLYAQCLEYTGDFAKAETYYSELLASNSQDYRALNGVYRTQHKQKYGLYPTGLDTKFDTTSYPSFEAPTRKVDTTTIRPLKPKGILNN</sequence>
<dbReference type="InterPro" id="IPR050498">
    <property type="entry name" value="Ycf3"/>
</dbReference>
<dbReference type="Pfam" id="PF14559">
    <property type="entry name" value="TPR_19"/>
    <property type="match status" value="1"/>
</dbReference>
<reference evidence="4 5" key="1">
    <citation type="submission" date="2020-08" db="EMBL/GenBank/DDBJ databases">
        <title>Functional genomics of gut bacteria from endangered species of beetles.</title>
        <authorList>
            <person name="Carlos-Shanley C."/>
        </authorList>
    </citation>
    <scope>NUCLEOTIDE SEQUENCE [LARGE SCALE GENOMIC DNA]</scope>
    <source>
        <strain evidence="4 5">S00070</strain>
    </source>
</reference>
<dbReference type="PROSITE" id="PS51257">
    <property type="entry name" value="PROKAR_LIPOPROTEIN"/>
    <property type="match status" value="1"/>
</dbReference>
<dbReference type="EMBL" id="JACHKT010000035">
    <property type="protein sequence ID" value="MBB6005101.1"/>
    <property type="molecule type" value="Genomic_DNA"/>
</dbReference>
<dbReference type="PANTHER" id="PTHR44858:SF1">
    <property type="entry name" value="UDP-N-ACETYLGLUCOSAMINE--PEPTIDE N-ACETYLGLUCOSAMINYLTRANSFERASE SPINDLY-RELATED"/>
    <property type="match status" value="1"/>
</dbReference>
<gene>
    <name evidence="4" type="ORF">HNP25_003772</name>
</gene>
<keyword evidence="2 3" id="KW-0802">TPR repeat</keyword>
<proteinExistence type="predicted"/>